<gene>
    <name evidence="1" type="ORF">X777_14046</name>
</gene>
<organism evidence="1 2">
    <name type="scientific">Ooceraea biroi</name>
    <name type="common">Clonal raider ant</name>
    <name type="synonym">Cerapachys biroi</name>
    <dbReference type="NCBI Taxonomy" id="2015173"/>
    <lineage>
        <taxon>Eukaryota</taxon>
        <taxon>Metazoa</taxon>
        <taxon>Ecdysozoa</taxon>
        <taxon>Arthropoda</taxon>
        <taxon>Hexapoda</taxon>
        <taxon>Insecta</taxon>
        <taxon>Pterygota</taxon>
        <taxon>Neoptera</taxon>
        <taxon>Endopterygota</taxon>
        <taxon>Hymenoptera</taxon>
        <taxon>Apocrita</taxon>
        <taxon>Aculeata</taxon>
        <taxon>Formicoidea</taxon>
        <taxon>Formicidae</taxon>
        <taxon>Dorylinae</taxon>
        <taxon>Ooceraea</taxon>
    </lineage>
</organism>
<dbReference type="AlphaFoldDB" id="A0A026VXJ7"/>
<keyword evidence="2" id="KW-1185">Reference proteome</keyword>
<proteinExistence type="predicted"/>
<reference evidence="1 2" key="1">
    <citation type="journal article" date="2014" name="Curr. Biol.">
        <title>The genome of the clonal raider ant Cerapachys biroi.</title>
        <authorList>
            <person name="Oxley P.R."/>
            <person name="Ji L."/>
            <person name="Fetter-Pruneda I."/>
            <person name="McKenzie S.K."/>
            <person name="Li C."/>
            <person name="Hu H."/>
            <person name="Zhang G."/>
            <person name="Kronauer D.J."/>
        </authorList>
    </citation>
    <scope>NUCLEOTIDE SEQUENCE [LARGE SCALE GENOMIC DNA]</scope>
</reference>
<dbReference type="Proteomes" id="UP000053097">
    <property type="component" value="Unassembled WGS sequence"/>
</dbReference>
<name>A0A026VXJ7_OOCBI</name>
<protein>
    <submittedName>
        <fullName evidence="1">Uncharacterized protein</fullName>
    </submittedName>
</protein>
<evidence type="ECO:0000313" key="1">
    <source>
        <dbReference type="EMBL" id="EZA48161.1"/>
    </source>
</evidence>
<dbReference type="EMBL" id="KK107672">
    <property type="protein sequence ID" value="EZA48161.1"/>
    <property type="molecule type" value="Genomic_DNA"/>
</dbReference>
<sequence length="98" mass="11383">MIDDVFELILCGAQMRCARRMKDSSNIYRLDNRSPLQARESEEKVETSLQAVLPRVQAASNNFLVRPTRECYFRKVTRRICPAKPSVELSQVFYTRSP</sequence>
<evidence type="ECO:0000313" key="2">
    <source>
        <dbReference type="Proteomes" id="UP000053097"/>
    </source>
</evidence>
<accession>A0A026VXJ7</accession>